<dbReference type="GO" id="GO:0051287">
    <property type="term" value="F:NAD binding"/>
    <property type="evidence" value="ECO:0007669"/>
    <property type="project" value="InterPro"/>
</dbReference>
<dbReference type="AlphaFoldDB" id="A0A172TN39"/>
<reference evidence="7 8" key="1">
    <citation type="submission" date="2015-01" db="EMBL/GenBank/DDBJ databases">
        <title>Paenibacillus swuensis/DY6/whole genome sequencing.</title>
        <authorList>
            <person name="Kim M.K."/>
            <person name="Srinivasan S."/>
            <person name="Lee J.-J."/>
        </authorList>
    </citation>
    <scope>NUCLEOTIDE SEQUENCE [LARGE SCALE GENOMIC DNA]</scope>
    <source>
        <strain evidence="7 8">DY6</strain>
    </source>
</reference>
<dbReference type="GO" id="GO:0016616">
    <property type="term" value="F:oxidoreductase activity, acting on the CH-OH group of donors, NAD or NADP as acceptor"/>
    <property type="evidence" value="ECO:0007669"/>
    <property type="project" value="InterPro"/>
</dbReference>
<dbReference type="PANTHER" id="PTHR43333">
    <property type="entry name" value="2-HACID_DH_C DOMAIN-CONTAINING PROTEIN"/>
    <property type="match status" value="1"/>
</dbReference>
<evidence type="ECO:0000256" key="2">
    <source>
        <dbReference type="ARBA" id="ARBA00023002"/>
    </source>
</evidence>
<dbReference type="InterPro" id="IPR006140">
    <property type="entry name" value="D-isomer_DH_NAD-bd"/>
</dbReference>
<protein>
    <submittedName>
        <fullName evidence="7">2-hydroxyacid dehydrogenase</fullName>
    </submittedName>
</protein>
<dbReference type="RefSeq" id="WP_068609670.1">
    <property type="nucleotide sequence ID" value="NZ_CP011388.1"/>
</dbReference>
<dbReference type="SUPFAM" id="SSF52283">
    <property type="entry name" value="Formate/glycerate dehydrogenase catalytic domain-like"/>
    <property type="match status" value="1"/>
</dbReference>
<dbReference type="SUPFAM" id="SSF51735">
    <property type="entry name" value="NAD(P)-binding Rossmann-fold domains"/>
    <property type="match status" value="1"/>
</dbReference>
<dbReference type="Pfam" id="PF00389">
    <property type="entry name" value="2-Hacid_dh"/>
    <property type="match status" value="1"/>
</dbReference>
<evidence type="ECO:0000313" key="7">
    <source>
        <dbReference type="EMBL" id="ANE48163.1"/>
    </source>
</evidence>
<dbReference type="InterPro" id="IPR036291">
    <property type="entry name" value="NAD(P)-bd_dom_sf"/>
</dbReference>
<dbReference type="FunFam" id="3.40.50.720:FF:000363">
    <property type="entry name" value="D-isomer specific 2-hydroxyacid dehydrogenase"/>
    <property type="match status" value="1"/>
</dbReference>
<dbReference type="PATRIC" id="fig|1178515.4.peg.4006"/>
<dbReference type="KEGG" id="pswu:SY83_19805"/>
<organism evidence="7 8">
    <name type="scientific">Paenibacillus swuensis</name>
    <dbReference type="NCBI Taxonomy" id="1178515"/>
    <lineage>
        <taxon>Bacteria</taxon>
        <taxon>Bacillati</taxon>
        <taxon>Bacillota</taxon>
        <taxon>Bacilli</taxon>
        <taxon>Bacillales</taxon>
        <taxon>Paenibacillaceae</taxon>
        <taxon>Paenibacillus</taxon>
    </lineage>
</organism>
<feature type="domain" description="D-isomer specific 2-hydroxyacid dehydrogenase NAD-binding" evidence="6">
    <location>
        <begin position="107"/>
        <end position="281"/>
    </location>
</feature>
<gene>
    <name evidence="7" type="ORF">SY83_19805</name>
</gene>
<proteinExistence type="inferred from homology"/>
<comment type="similarity">
    <text evidence="1 4">Belongs to the D-isomer specific 2-hydroxyacid dehydrogenase family.</text>
</comment>
<dbReference type="Proteomes" id="UP000076927">
    <property type="component" value="Chromosome"/>
</dbReference>
<dbReference type="PANTHER" id="PTHR43333:SF1">
    <property type="entry name" value="D-ISOMER SPECIFIC 2-HYDROXYACID DEHYDROGENASE NAD-BINDING DOMAIN-CONTAINING PROTEIN"/>
    <property type="match status" value="1"/>
</dbReference>
<dbReference type="Pfam" id="PF02826">
    <property type="entry name" value="2-Hacid_dh_C"/>
    <property type="match status" value="1"/>
</dbReference>
<dbReference type="OrthoDB" id="9805416at2"/>
<dbReference type="InterPro" id="IPR006139">
    <property type="entry name" value="D-isomer_2_OHA_DH_cat_dom"/>
</dbReference>
<evidence type="ECO:0000256" key="1">
    <source>
        <dbReference type="ARBA" id="ARBA00005854"/>
    </source>
</evidence>
<keyword evidence="3" id="KW-0520">NAD</keyword>
<evidence type="ECO:0000256" key="3">
    <source>
        <dbReference type="ARBA" id="ARBA00023027"/>
    </source>
</evidence>
<dbReference type="STRING" id="1178515.SY83_19805"/>
<evidence type="ECO:0000313" key="8">
    <source>
        <dbReference type="Proteomes" id="UP000076927"/>
    </source>
</evidence>
<evidence type="ECO:0000256" key="4">
    <source>
        <dbReference type="RuleBase" id="RU003719"/>
    </source>
</evidence>
<keyword evidence="2 4" id="KW-0560">Oxidoreductase</keyword>
<feature type="domain" description="D-isomer specific 2-hydroxyacid dehydrogenase catalytic" evidence="5">
    <location>
        <begin position="35"/>
        <end position="312"/>
    </location>
</feature>
<dbReference type="Gene3D" id="3.40.50.720">
    <property type="entry name" value="NAD(P)-binding Rossmann-like Domain"/>
    <property type="match status" value="2"/>
</dbReference>
<dbReference type="EMBL" id="CP011388">
    <property type="protein sequence ID" value="ANE48163.1"/>
    <property type="molecule type" value="Genomic_DNA"/>
</dbReference>
<name>A0A172TN39_9BACL</name>
<evidence type="ECO:0000259" key="5">
    <source>
        <dbReference type="Pfam" id="PF00389"/>
    </source>
</evidence>
<dbReference type="CDD" id="cd05300">
    <property type="entry name" value="2-Hacid_dh_1"/>
    <property type="match status" value="1"/>
</dbReference>
<accession>A0A172TN39</accession>
<evidence type="ECO:0000259" key="6">
    <source>
        <dbReference type="Pfam" id="PF02826"/>
    </source>
</evidence>
<sequence>MTVRTLIALHGFTPQQEDQIRNAAPGWKTLFGRPKDFSADQLAEAEVLCGWHASFREILLEQPSKLRWVQLYSSGADYMPFDLLQERGIVLTDAMQVHPVPVAETVMAMLLAFSRKLHFAVRSQSAAAWEVQNDFTELRGKTLGVVGAGAIGTEVARLAGAFGMRTLGVRRSGAPVPHFDAVVPLAQLDEVLADSDVVVNVLPLTAETTGLYDQARFAAMKPTSWFINVGRGKSVHTESLVDALRTGGIAAAGLDVFEQEPLPADHPLWSMPNVIMTPHIAGNSDQLKERVTELFTANLLGFIESGRPAHNVIDYRLRY</sequence>
<keyword evidence="8" id="KW-1185">Reference proteome</keyword>